<feature type="transmembrane region" description="Helical" evidence="1">
    <location>
        <begin position="20"/>
        <end position="40"/>
    </location>
</feature>
<keyword evidence="1" id="KW-0812">Transmembrane</keyword>
<evidence type="ECO:0008006" key="4">
    <source>
        <dbReference type="Google" id="ProtNLM"/>
    </source>
</evidence>
<keyword evidence="1" id="KW-1133">Transmembrane helix</keyword>
<dbReference type="EMBL" id="JBEGDG010000017">
    <property type="protein sequence ID" value="MEQ6356736.1"/>
    <property type="molecule type" value="Genomic_DNA"/>
</dbReference>
<feature type="transmembrane region" description="Helical" evidence="1">
    <location>
        <begin position="60"/>
        <end position="80"/>
    </location>
</feature>
<keyword evidence="1" id="KW-0472">Membrane</keyword>
<protein>
    <recommendedName>
        <fullName evidence="4">Transposase</fullName>
    </recommendedName>
</protein>
<organism evidence="2 3">
    <name type="scientific">Lysinibacillus zambalensis</name>
    <dbReference type="NCBI Taxonomy" id="3160866"/>
    <lineage>
        <taxon>Bacteria</taxon>
        <taxon>Bacillati</taxon>
        <taxon>Bacillota</taxon>
        <taxon>Bacilli</taxon>
        <taxon>Bacillales</taxon>
        <taxon>Bacillaceae</taxon>
        <taxon>Lysinibacillus</taxon>
    </lineage>
</organism>
<keyword evidence="3" id="KW-1185">Reference proteome</keyword>
<accession>A0ABV1MW55</accession>
<evidence type="ECO:0000313" key="2">
    <source>
        <dbReference type="EMBL" id="MEQ6356736.1"/>
    </source>
</evidence>
<dbReference type="Proteomes" id="UP001478862">
    <property type="component" value="Unassembled WGS sequence"/>
</dbReference>
<name>A0ABV1MW55_9BACI</name>
<comment type="caution">
    <text evidence="2">The sequence shown here is derived from an EMBL/GenBank/DDBJ whole genome shotgun (WGS) entry which is preliminary data.</text>
</comment>
<sequence length="90" mass="9933">MAFLIVVVIIISVGKKSFSFFFIGIALAINVVVAPLSFFIGLMATDDPNGGFLAFIKGFIYIQSIPLLILFISVLVSFIIKRYVKQKNSK</sequence>
<proteinExistence type="predicted"/>
<evidence type="ECO:0000313" key="3">
    <source>
        <dbReference type="Proteomes" id="UP001478862"/>
    </source>
</evidence>
<evidence type="ECO:0000256" key="1">
    <source>
        <dbReference type="SAM" id="Phobius"/>
    </source>
</evidence>
<dbReference type="RefSeq" id="WP_349661154.1">
    <property type="nucleotide sequence ID" value="NZ_JBEGDG010000017.1"/>
</dbReference>
<reference evidence="2 3" key="1">
    <citation type="submission" date="2024-06" db="EMBL/GenBank/DDBJ databases">
        <title>Lysinibacillus zambalefons sp. nov., a Novel Firmicute Isolated from the Poon Bato Zambales Hyperalkaline Spring.</title>
        <authorList>
            <person name="Aja J.A."/>
            <person name="Lazaro J.E.H."/>
            <person name="Llorin L.D."/>
            <person name="Lim K.R."/>
            <person name="Teodosio J."/>
            <person name="Dalisay D.S."/>
        </authorList>
    </citation>
    <scope>NUCLEOTIDE SEQUENCE [LARGE SCALE GENOMIC DNA]</scope>
    <source>
        <strain evidence="2 3">M3</strain>
    </source>
</reference>
<gene>
    <name evidence="2" type="ORF">ABNX05_19090</name>
</gene>